<protein>
    <submittedName>
        <fullName evidence="1">Uncharacterized protein</fullName>
    </submittedName>
</protein>
<reference evidence="1 2" key="1">
    <citation type="submission" date="2017-10" db="EMBL/GenBank/DDBJ databases">
        <title>Sequencing the genomes of 1000 actinobacteria strains.</title>
        <authorList>
            <person name="Klenk H.-P."/>
        </authorList>
    </citation>
    <scope>NUCLEOTIDE SEQUENCE [LARGE SCALE GENOMIC DNA]</scope>
    <source>
        <strain evidence="1 2">DSM 18966</strain>
    </source>
</reference>
<organism evidence="1 2">
    <name type="scientific">Sanguibacter antarcticus</name>
    <dbReference type="NCBI Taxonomy" id="372484"/>
    <lineage>
        <taxon>Bacteria</taxon>
        <taxon>Bacillati</taxon>
        <taxon>Actinomycetota</taxon>
        <taxon>Actinomycetes</taxon>
        <taxon>Micrococcales</taxon>
        <taxon>Sanguibacteraceae</taxon>
        <taxon>Sanguibacter</taxon>
    </lineage>
</organism>
<proteinExistence type="predicted"/>
<dbReference type="EMBL" id="PDJG01000001">
    <property type="protein sequence ID" value="PFG34358.1"/>
    <property type="molecule type" value="Genomic_DNA"/>
</dbReference>
<sequence>MTPTVRADAQHVIEQRGALARTWREVLGVTMGAIMRGDTGAHHLRSRNLTV</sequence>
<evidence type="ECO:0000313" key="2">
    <source>
        <dbReference type="Proteomes" id="UP000225548"/>
    </source>
</evidence>
<dbReference type="AlphaFoldDB" id="A0A2A9E5Y3"/>
<gene>
    <name evidence="1" type="ORF">ATL42_2265</name>
</gene>
<accession>A0A2A9E5Y3</accession>
<dbReference type="Proteomes" id="UP000225548">
    <property type="component" value="Unassembled WGS sequence"/>
</dbReference>
<keyword evidence="2" id="KW-1185">Reference proteome</keyword>
<evidence type="ECO:0000313" key="1">
    <source>
        <dbReference type="EMBL" id="PFG34358.1"/>
    </source>
</evidence>
<name>A0A2A9E5Y3_9MICO</name>
<dbReference type="RefSeq" id="WP_169925398.1">
    <property type="nucleotide sequence ID" value="NZ_PDJG01000001.1"/>
</dbReference>
<comment type="caution">
    <text evidence="1">The sequence shown here is derived from an EMBL/GenBank/DDBJ whole genome shotgun (WGS) entry which is preliminary data.</text>
</comment>